<keyword evidence="4" id="KW-1185">Reference proteome</keyword>
<dbReference type="InterPro" id="IPR049340">
    <property type="entry name" value="TP0453"/>
</dbReference>
<evidence type="ECO:0000313" key="3">
    <source>
        <dbReference type="EMBL" id="MBB5225772.1"/>
    </source>
</evidence>
<comment type="caution">
    <text evidence="3">The sequence shown here is derived from an EMBL/GenBank/DDBJ whole genome shotgun (WGS) entry which is preliminary data.</text>
</comment>
<evidence type="ECO:0000313" key="4">
    <source>
        <dbReference type="Proteomes" id="UP000518887"/>
    </source>
</evidence>
<name>A0A7W8G8E3_9SPIR</name>
<dbReference type="RefSeq" id="WP_184658375.1">
    <property type="nucleotide sequence ID" value="NZ_CP031518.1"/>
</dbReference>
<dbReference type="EMBL" id="JACHFQ010000003">
    <property type="protein sequence ID" value="MBB5225772.1"/>
    <property type="molecule type" value="Genomic_DNA"/>
</dbReference>
<sequence>MKRLNLTRLAAAFLLAAGLFTSCKSTPDLAPVDPFELLDGDAALYLSLPVQAHQDFVLSAIQKVAGANEADAQKIAERLNTAYIALGINGNLQLSCSGKIPQNFVGMALNEKKGWKPGVIAQQTVYTHQESLYQLCLPSSSNAFLSNNIEPMVLRFNKIAYSDQSISEKLLSESMNEGLYRLLHDNNTSDIVMYSPLPQAFMKSMLGSAGINLPIESFFAVLSQYRGVKEQFNVKLIINMSDPRTVKATSALLKTALFGVPAKISQTGQKQITITDLPVSKARLLGIIR</sequence>
<dbReference type="Proteomes" id="UP000518887">
    <property type="component" value="Unassembled WGS sequence"/>
</dbReference>
<accession>A0A7W8G8E3</accession>
<dbReference type="PROSITE" id="PS51257">
    <property type="entry name" value="PROKAR_LIPOPROTEIN"/>
    <property type="match status" value="1"/>
</dbReference>
<feature type="domain" description="Outer membrane-associated lipoprotein TP0453" evidence="2">
    <location>
        <begin position="31"/>
        <end position="284"/>
    </location>
</feature>
<keyword evidence="1" id="KW-0732">Signal</keyword>
<protein>
    <recommendedName>
        <fullName evidence="2">Outer membrane-associated lipoprotein TP0453 domain-containing protein</fullName>
    </recommendedName>
</protein>
<evidence type="ECO:0000259" key="2">
    <source>
        <dbReference type="Pfam" id="PF20740"/>
    </source>
</evidence>
<dbReference type="Pfam" id="PF20740">
    <property type="entry name" value="TP0453"/>
    <property type="match status" value="1"/>
</dbReference>
<feature type="chain" id="PRO_5031087557" description="Outer membrane-associated lipoprotein TP0453 domain-containing protein" evidence="1">
    <location>
        <begin position="31"/>
        <end position="289"/>
    </location>
</feature>
<organism evidence="3 4">
    <name type="scientific">Treponema ruminis</name>
    <dbReference type="NCBI Taxonomy" id="744515"/>
    <lineage>
        <taxon>Bacteria</taxon>
        <taxon>Pseudomonadati</taxon>
        <taxon>Spirochaetota</taxon>
        <taxon>Spirochaetia</taxon>
        <taxon>Spirochaetales</taxon>
        <taxon>Treponemataceae</taxon>
        <taxon>Treponema</taxon>
    </lineage>
</organism>
<evidence type="ECO:0000256" key="1">
    <source>
        <dbReference type="SAM" id="SignalP"/>
    </source>
</evidence>
<feature type="signal peptide" evidence="1">
    <location>
        <begin position="1"/>
        <end position="30"/>
    </location>
</feature>
<gene>
    <name evidence="3" type="ORF">HNP76_001129</name>
</gene>
<proteinExistence type="predicted"/>
<reference evidence="3 4" key="1">
    <citation type="submission" date="2020-08" db="EMBL/GenBank/DDBJ databases">
        <title>Genomic Encyclopedia of Type Strains, Phase IV (KMG-IV): sequencing the most valuable type-strain genomes for metagenomic binning, comparative biology and taxonomic classification.</title>
        <authorList>
            <person name="Goeker M."/>
        </authorList>
    </citation>
    <scope>NUCLEOTIDE SEQUENCE [LARGE SCALE GENOMIC DNA]</scope>
    <source>
        <strain evidence="3 4">DSM 103462</strain>
    </source>
</reference>
<dbReference type="AlphaFoldDB" id="A0A7W8G8E3"/>